<protein>
    <recommendedName>
        <fullName evidence="2">Chitinase domain-containing protein 1</fullName>
    </recommendedName>
</protein>
<dbReference type="SUPFAM" id="SSF51445">
    <property type="entry name" value="(Trans)glycosidases"/>
    <property type="match status" value="1"/>
</dbReference>
<evidence type="ECO:0000256" key="3">
    <source>
        <dbReference type="SAM" id="SignalP"/>
    </source>
</evidence>
<dbReference type="GO" id="GO:0012505">
    <property type="term" value="C:endomembrane system"/>
    <property type="evidence" value="ECO:0007669"/>
    <property type="project" value="TreeGrafter"/>
</dbReference>
<dbReference type="STRING" id="542832.A0A3M6VN08"/>
<dbReference type="VEuPathDB" id="FungiDB:DD237_001204"/>
<name>A0A3M6VN08_9STRA</name>
<accession>A0A3M6VN08</accession>
<dbReference type="PANTHER" id="PTHR46066">
    <property type="entry name" value="CHITINASE DOMAIN-CONTAINING PROTEIN 1 FAMILY MEMBER"/>
    <property type="match status" value="1"/>
</dbReference>
<feature type="chain" id="PRO_5033798312" description="Chitinase domain-containing protein 1" evidence="3">
    <location>
        <begin position="21"/>
        <end position="430"/>
    </location>
</feature>
<dbReference type="EMBL" id="QLLG01000164">
    <property type="protein sequence ID" value="RMX67533.1"/>
    <property type="molecule type" value="Genomic_DNA"/>
</dbReference>
<gene>
    <name evidence="6" type="ORF">DD237_001204</name>
    <name evidence="5" type="ORF">DD238_001424</name>
</gene>
<sequence>MALRVCFLVLLLAIDYSAYARSVSNDDTMDEVKDNEDKDDFNLVSNSNVGVSISDCINCLRFNLLVFLLLQLDVFKHDELVEVECDGLECAAEVADVSAGVLSVWDRGLVTTKLNPTLILQEHAQTASNVLKNFRGETLGYVTPWNSRGYDMAKRFRTKFTYISPVWLQVREDPDHVPIITGTHDIDRQWVQDIKNGAEGEKVEGEGPAVLPRVVYERNRISVKDGPLIISKLLTLTDEHDFDGIVFEIPVMERTLDMLQQMARAFRAADKLLILVLSRSSKDGEMPVTHELFNKLAPLVHRFSMNAYDFSIPGPNAPYPWLKKTLEKMSPMERQRILMGLPFYGYDNAEAITGSSYIQVLNDNDVAKIRWDAAAHECQHTYSAETGSRHVVFFPCLQFLQDRLKLYKAYGVGVAIWELGQGLDFFYDLL</sequence>
<feature type="signal peptide" evidence="3">
    <location>
        <begin position="1"/>
        <end position="20"/>
    </location>
</feature>
<keyword evidence="7" id="KW-1185">Reference proteome</keyword>
<dbReference type="PROSITE" id="PS51910">
    <property type="entry name" value="GH18_2"/>
    <property type="match status" value="1"/>
</dbReference>
<evidence type="ECO:0000313" key="5">
    <source>
        <dbReference type="EMBL" id="RMX67533.1"/>
    </source>
</evidence>
<comment type="similarity">
    <text evidence="1">Belongs to the glycosyl hydrolase 18 family.</text>
</comment>
<dbReference type="InterPro" id="IPR029070">
    <property type="entry name" value="Chitinase_insertion_sf"/>
</dbReference>
<dbReference type="Proteomes" id="UP000286097">
    <property type="component" value="Unassembled WGS sequence"/>
</dbReference>
<dbReference type="GO" id="GO:0070492">
    <property type="term" value="F:oligosaccharide binding"/>
    <property type="evidence" value="ECO:0007669"/>
    <property type="project" value="TreeGrafter"/>
</dbReference>
<comment type="caution">
    <text evidence="5">The sequence shown here is derived from an EMBL/GenBank/DDBJ whole genome shotgun (WGS) entry which is preliminary data.</text>
</comment>
<evidence type="ECO:0000313" key="7">
    <source>
        <dbReference type="Proteomes" id="UP000282087"/>
    </source>
</evidence>
<feature type="domain" description="GH18" evidence="4">
    <location>
        <begin position="136"/>
        <end position="430"/>
    </location>
</feature>
<dbReference type="OrthoDB" id="10254444at2759"/>
<dbReference type="EMBL" id="QKXF01000090">
    <property type="protein sequence ID" value="RQM17737.1"/>
    <property type="molecule type" value="Genomic_DNA"/>
</dbReference>
<dbReference type="Gene3D" id="3.20.20.80">
    <property type="entry name" value="Glycosidases"/>
    <property type="match status" value="1"/>
</dbReference>
<evidence type="ECO:0000256" key="2">
    <source>
        <dbReference type="ARBA" id="ARBA00040976"/>
    </source>
</evidence>
<dbReference type="GO" id="GO:0005975">
    <property type="term" value="P:carbohydrate metabolic process"/>
    <property type="evidence" value="ECO:0007669"/>
    <property type="project" value="InterPro"/>
</dbReference>
<evidence type="ECO:0000313" key="8">
    <source>
        <dbReference type="Proteomes" id="UP000286097"/>
    </source>
</evidence>
<dbReference type="InterPro" id="IPR011583">
    <property type="entry name" value="Chitinase_II/V-like_cat"/>
</dbReference>
<evidence type="ECO:0000313" key="6">
    <source>
        <dbReference type="EMBL" id="RQM17737.1"/>
    </source>
</evidence>
<dbReference type="InterPro" id="IPR001223">
    <property type="entry name" value="Glyco_hydro18_cat"/>
</dbReference>
<dbReference type="PANTHER" id="PTHR46066:SF2">
    <property type="entry name" value="CHITINASE DOMAIN-CONTAINING PROTEIN 1"/>
    <property type="match status" value="1"/>
</dbReference>
<dbReference type="GO" id="GO:0008061">
    <property type="term" value="F:chitin binding"/>
    <property type="evidence" value="ECO:0007669"/>
    <property type="project" value="InterPro"/>
</dbReference>
<dbReference type="InterPro" id="IPR017853">
    <property type="entry name" value="GH"/>
</dbReference>
<dbReference type="Proteomes" id="UP000282087">
    <property type="component" value="Unassembled WGS sequence"/>
</dbReference>
<proteinExistence type="inferred from homology"/>
<evidence type="ECO:0000259" key="4">
    <source>
        <dbReference type="PROSITE" id="PS51910"/>
    </source>
</evidence>
<reference evidence="7 8" key="1">
    <citation type="submission" date="2018-06" db="EMBL/GenBank/DDBJ databases">
        <title>Comparative genomics of downy mildews reveals potential adaptations to biotrophy.</title>
        <authorList>
            <person name="Fletcher K."/>
            <person name="Klosterman S.J."/>
            <person name="Derevnina L."/>
            <person name="Martin F."/>
            <person name="Koike S."/>
            <person name="Reyes Chin-Wo S."/>
            <person name="Mou B."/>
            <person name="Michelmore R."/>
        </authorList>
    </citation>
    <scope>NUCLEOTIDE SEQUENCE [LARGE SCALE GENOMIC DNA]</scope>
    <source>
        <strain evidence="6 8">R13</strain>
        <strain evidence="5 7">R14</strain>
    </source>
</reference>
<dbReference type="Gene3D" id="3.10.50.10">
    <property type="match status" value="1"/>
</dbReference>
<dbReference type="SMART" id="SM00636">
    <property type="entry name" value="Glyco_18"/>
    <property type="match status" value="1"/>
</dbReference>
<evidence type="ECO:0000256" key="1">
    <source>
        <dbReference type="ARBA" id="ARBA00009336"/>
    </source>
</evidence>
<keyword evidence="3" id="KW-0732">Signal</keyword>
<dbReference type="AlphaFoldDB" id="A0A3M6VN08"/>
<organism evidence="5 7">
    <name type="scientific">Peronospora effusa</name>
    <dbReference type="NCBI Taxonomy" id="542832"/>
    <lineage>
        <taxon>Eukaryota</taxon>
        <taxon>Sar</taxon>
        <taxon>Stramenopiles</taxon>
        <taxon>Oomycota</taxon>
        <taxon>Peronosporomycetes</taxon>
        <taxon>Peronosporales</taxon>
        <taxon>Peronosporaceae</taxon>
        <taxon>Peronospora</taxon>
    </lineage>
</organism>